<evidence type="ECO:0000313" key="2">
    <source>
        <dbReference type="Proteomes" id="UP000053105"/>
    </source>
</evidence>
<organism evidence="1 2">
    <name type="scientific">Melipona quadrifasciata</name>
    <dbReference type="NCBI Taxonomy" id="166423"/>
    <lineage>
        <taxon>Eukaryota</taxon>
        <taxon>Metazoa</taxon>
        <taxon>Ecdysozoa</taxon>
        <taxon>Arthropoda</taxon>
        <taxon>Hexapoda</taxon>
        <taxon>Insecta</taxon>
        <taxon>Pterygota</taxon>
        <taxon>Neoptera</taxon>
        <taxon>Endopterygota</taxon>
        <taxon>Hymenoptera</taxon>
        <taxon>Apocrita</taxon>
        <taxon>Aculeata</taxon>
        <taxon>Apoidea</taxon>
        <taxon>Anthophila</taxon>
        <taxon>Apidae</taxon>
        <taxon>Melipona</taxon>
    </lineage>
</organism>
<evidence type="ECO:0000313" key="1">
    <source>
        <dbReference type="EMBL" id="KOX69465.1"/>
    </source>
</evidence>
<keyword evidence="2" id="KW-1185">Reference proteome</keyword>
<sequence>MERGGNFGFIDIESFVFIREDIIVERGMYGMHVWYAPVTSLRAEWKIGFIIFLVKLLAEFKR</sequence>
<proteinExistence type="predicted"/>
<gene>
    <name evidence="1" type="ORF">WN51_06549</name>
</gene>
<name>A0A0M8ZR72_9HYME</name>
<reference evidence="1 2" key="1">
    <citation type="submission" date="2015-07" db="EMBL/GenBank/DDBJ databases">
        <title>The genome of Melipona quadrifasciata.</title>
        <authorList>
            <person name="Pan H."/>
            <person name="Kapheim K."/>
        </authorList>
    </citation>
    <scope>NUCLEOTIDE SEQUENCE [LARGE SCALE GENOMIC DNA]</scope>
    <source>
        <strain evidence="1">0111107301</strain>
        <tissue evidence="1">Whole body</tissue>
    </source>
</reference>
<dbReference type="AlphaFoldDB" id="A0A0M8ZR72"/>
<dbReference type="Proteomes" id="UP000053105">
    <property type="component" value="Unassembled WGS sequence"/>
</dbReference>
<protein>
    <submittedName>
        <fullName evidence="1">Uncharacterized protein</fullName>
    </submittedName>
</protein>
<dbReference type="EMBL" id="KQ435889">
    <property type="protein sequence ID" value="KOX69465.1"/>
    <property type="molecule type" value="Genomic_DNA"/>
</dbReference>
<accession>A0A0M8ZR72</accession>